<dbReference type="Pfam" id="PF16871">
    <property type="entry name" value="DUF5077"/>
    <property type="match status" value="1"/>
</dbReference>
<keyword evidence="4" id="KW-1185">Reference proteome</keyword>
<dbReference type="InterPro" id="IPR021862">
    <property type="entry name" value="DUF3472"/>
</dbReference>
<dbReference type="STRING" id="1513896.SAMN05660841_03439"/>
<evidence type="ECO:0000313" key="3">
    <source>
        <dbReference type="EMBL" id="SKB98695.1"/>
    </source>
</evidence>
<evidence type="ECO:0000313" key="4">
    <source>
        <dbReference type="Proteomes" id="UP000190150"/>
    </source>
</evidence>
<dbReference type="RefSeq" id="WP_079644953.1">
    <property type="nucleotide sequence ID" value="NZ_FUZF01000018.1"/>
</dbReference>
<feature type="signal peptide" evidence="1">
    <location>
        <begin position="1"/>
        <end position="24"/>
    </location>
</feature>
<evidence type="ECO:0000259" key="2">
    <source>
        <dbReference type="Pfam" id="PF16871"/>
    </source>
</evidence>
<dbReference type="EMBL" id="FUZF01000018">
    <property type="protein sequence ID" value="SKB98695.1"/>
    <property type="molecule type" value="Genomic_DNA"/>
</dbReference>
<feature type="domain" description="DUF5077" evidence="2">
    <location>
        <begin position="32"/>
        <end position="150"/>
    </location>
</feature>
<reference evidence="4" key="1">
    <citation type="submission" date="2017-02" db="EMBL/GenBank/DDBJ databases">
        <authorList>
            <person name="Varghese N."/>
            <person name="Submissions S."/>
        </authorList>
    </citation>
    <scope>NUCLEOTIDE SEQUENCE [LARGE SCALE GENOMIC DNA]</scope>
    <source>
        <strain evidence="4">DSM 24091</strain>
    </source>
</reference>
<sequence>MKNTKSIFYLLTFLLCSFCVDVWAQSTKSYEVSLAGNAFQIGGNHGKSRIGRETAFIAASDSRNTNTYFKVLGKGDLQIKLRGRKAGPSIAKLEIVFLKNKRQAVIDKDGFTDIDLGTFKIKEPGYHHLDLKGMEGEAEVSHIIVSGSAVEEGLIFSDDPSFYYWSRRGPSCHMGYEVPENETVRYYYNEMQIPVGEDKIGSYFMAVGFAQGYFGIQVNSASERRVLFSVWSPFETDDPKSIPEDHKIRLLKKGVAVHTGEFGNEGSGGQSYLKYNWKAGNTYRFLLKGSPDGSGNTDFTAWFFAPEVNDWKLIASFKRPQTDSHLKRFHSFLENFDPNQGYLGRKVVYKNQWYYADNAWKPIERARFTVDNTYTQKQRIDATGGVTKDGFYLQNGGFFNNIVSPGSKFDAIKKGEVPVIDFDKLP</sequence>
<gene>
    <name evidence="3" type="ORF">SAMN05660841_03439</name>
</gene>
<dbReference type="AlphaFoldDB" id="A0A1T5FR82"/>
<dbReference type="Pfam" id="PF11958">
    <property type="entry name" value="DUF3472"/>
    <property type="match status" value="1"/>
</dbReference>
<protein>
    <recommendedName>
        <fullName evidence="2">DUF5077 domain-containing protein</fullName>
    </recommendedName>
</protein>
<feature type="chain" id="PRO_5010575720" description="DUF5077 domain-containing protein" evidence="1">
    <location>
        <begin position="25"/>
        <end position="426"/>
    </location>
</feature>
<proteinExistence type="predicted"/>
<name>A0A1T5FR82_9SPHI</name>
<dbReference type="Proteomes" id="UP000190150">
    <property type="component" value="Unassembled WGS sequence"/>
</dbReference>
<organism evidence="3 4">
    <name type="scientific">Sphingobacterium nematocida</name>
    <dbReference type="NCBI Taxonomy" id="1513896"/>
    <lineage>
        <taxon>Bacteria</taxon>
        <taxon>Pseudomonadati</taxon>
        <taxon>Bacteroidota</taxon>
        <taxon>Sphingobacteriia</taxon>
        <taxon>Sphingobacteriales</taxon>
        <taxon>Sphingobacteriaceae</taxon>
        <taxon>Sphingobacterium</taxon>
    </lineage>
</organism>
<keyword evidence="1" id="KW-0732">Signal</keyword>
<dbReference type="InterPro" id="IPR031712">
    <property type="entry name" value="DUF5077"/>
</dbReference>
<evidence type="ECO:0000256" key="1">
    <source>
        <dbReference type="SAM" id="SignalP"/>
    </source>
</evidence>
<dbReference type="OrthoDB" id="6014523at2"/>
<accession>A0A1T5FR82</accession>